<dbReference type="InterPro" id="IPR031052">
    <property type="entry name" value="FHY3/FAR1"/>
</dbReference>
<evidence type="ECO:0000313" key="5">
    <source>
        <dbReference type="Proteomes" id="UP001367676"/>
    </source>
</evidence>
<accession>A0AAN9Y880</accession>
<feature type="region of interest" description="Disordered" evidence="2">
    <location>
        <begin position="1"/>
        <end position="40"/>
    </location>
</feature>
<evidence type="ECO:0000256" key="1">
    <source>
        <dbReference type="PROSITE-ProRule" id="PRU00325"/>
    </source>
</evidence>
<proteinExistence type="predicted"/>
<feature type="domain" description="SWIM-type" evidence="3">
    <location>
        <begin position="537"/>
        <end position="571"/>
    </location>
</feature>
<dbReference type="AlphaFoldDB" id="A0AAN9Y880"/>
<dbReference type="PANTHER" id="PTHR31669">
    <property type="entry name" value="PROTEIN FAR1-RELATED SEQUENCE 10-RELATED"/>
    <property type="match status" value="1"/>
</dbReference>
<organism evidence="4 5">
    <name type="scientific">Parthenolecanium corni</name>
    <dbReference type="NCBI Taxonomy" id="536013"/>
    <lineage>
        <taxon>Eukaryota</taxon>
        <taxon>Metazoa</taxon>
        <taxon>Ecdysozoa</taxon>
        <taxon>Arthropoda</taxon>
        <taxon>Hexapoda</taxon>
        <taxon>Insecta</taxon>
        <taxon>Pterygota</taxon>
        <taxon>Neoptera</taxon>
        <taxon>Paraneoptera</taxon>
        <taxon>Hemiptera</taxon>
        <taxon>Sternorrhyncha</taxon>
        <taxon>Coccoidea</taxon>
        <taxon>Coccidae</taxon>
        <taxon>Parthenolecanium</taxon>
    </lineage>
</organism>
<evidence type="ECO:0000259" key="3">
    <source>
        <dbReference type="PROSITE" id="PS50966"/>
    </source>
</evidence>
<feature type="compositionally biased region" description="Acidic residues" evidence="2">
    <location>
        <begin position="10"/>
        <end position="20"/>
    </location>
</feature>
<dbReference type="Pfam" id="PF10551">
    <property type="entry name" value="MULE"/>
    <property type="match status" value="1"/>
</dbReference>
<dbReference type="PROSITE" id="PS50966">
    <property type="entry name" value="ZF_SWIM"/>
    <property type="match status" value="1"/>
</dbReference>
<keyword evidence="1" id="KW-0862">Zinc</keyword>
<dbReference type="GO" id="GO:0006355">
    <property type="term" value="P:regulation of DNA-templated transcription"/>
    <property type="evidence" value="ECO:0007669"/>
    <property type="project" value="InterPro"/>
</dbReference>
<protein>
    <recommendedName>
        <fullName evidence="3">SWIM-type domain-containing protein</fullName>
    </recommendedName>
</protein>
<dbReference type="InterPro" id="IPR007527">
    <property type="entry name" value="Znf_SWIM"/>
</dbReference>
<evidence type="ECO:0000256" key="2">
    <source>
        <dbReference type="SAM" id="MobiDB-lite"/>
    </source>
</evidence>
<comment type="caution">
    <text evidence="4">The sequence shown here is derived from an EMBL/GenBank/DDBJ whole genome shotgun (WGS) entry which is preliminary data.</text>
</comment>
<dbReference type="InterPro" id="IPR018289">
    <property type="entry name" value="MULE_transposase_dom"/>
</dbReference>
<keyword evidence="5" id="KW-1185">Reference proteome</keyword>
<reference evidence="4 5" key="1">
    <citation type="submission" date="2024-03" db="EMBL/GenBank/DDBJ databases">
        <title>Adaptation during the transition from Ophiocordyceps entomopathogen to insect associate is accompanied by gene loss and intensified selection.</title>
        <authorList>
            <person name="Ward C.M."/>
            <person name="Onetto C.A."/>
            <person name="Borneman A.R."/>
        </authorList>
    </citation>
    <scope>NUCLEOTIDE SEQUENCE [LARGE SCALE GENOMIC DNA]</scope>
    <source>
        <strain evidence="4">AWRI1</strain>
        <tissue evidence="4">Single Adult Female</tissue>
    </source>
</reference>
<keyword evidence="1" id="KW-0863">Zinc-finger</keyword>
<dbReference type="Proteomes" id="UP001367676">
    <property type="component" value="Unassembled WGS sequence"/>
</dbReference>
<sequence>MEEVSYLNDFNDDSESDSECCEPKPKKRRTSYRNWSKKQDFSSPAEAEDFVTRKVIWKKCSSKNTTAGLRVEYHCTAGQYRRKECPAGLYLLYHSSSNSVLLYETECEHDNHVTDPIRELSNDMKLFIKEKFNEGIQKPDAILAVIRQKKLVEPPKSRIISYLKILREVKYGSPTVSAREISAWCEAHVQRPDDLDQPFVLSHYVLAESNNVEEQDLKVLMSTRRLLNILPTTDMVQIDATYKLNWQGYPVMVVGTSDRNNVFHPIAMAVCKGETANDFAFIFKALHNYNLEWQPSILLADCSEAITNGFKQVFGEPRVRIMCFFHVLKNIEKYFKVITKKKTCTQLKDDIQSLQGCKDEQTFQKAAELFLGKWATTNDRHVKDFVDYFNEQWLSKNSKWFEGAAVGYPSTNNGKESTNAVIKREHTLRERLPVGQFLNSVMELLMKWSSIRNPDATNCISFAKYPYISLRQWFVAYQWASQNKKVLKRKMENCTQFFTSSSSMKSSLTEELLSTFLAAEGKWETFDSFKEYYYGMWTLMIDEDDLTNCKCTCPIFFKNYCCKHSLGMQMS</sequence>
<dbReference type="PANTHER" id="PTHR31669:SF251">
    <property type="entry name" value="PROTEIN FAR1-RELATED SEQUENCE"/>
    <property type="match status" value="1"/>
</dbReference>
<keyword evidence="1" id="KW-0479">Metal-binding</keyword>
<dbReference type="GO" id="GO:0008270">
    <property type="term" value="F:zinc ion binding"/>
    <property type="evidence" value="ECO:0007669"/>
    <property type="project" value="UniProtKB-KW"/>
</dbReference>
<gene>
    <name evidence="4" type="ORF">V9T40_008571</name>
</gene>
<name>A0AAN9Y880_9HEMI</name>
<evidence type="ECO:0000313" key="4">
    <source>
        <dbReference type="EMBL" id="KAK7601130.1"/>
    </source>
</evidence>
<dbReference type="EMBL" id="JBBCAQ010000010">
    <property type="protein sequence ID" value="KAK7601130.1"/>
    <property type="molecule type" value="Genomic_DNA"/>
</dbReference>